<accession>E6X153</accession>
<reference evidence="2 3" key="1">
    <citation type="journal article" date="2011" name="Stand. Genomic Sci.">
        <title>Complete genome sequence of Nitratifractor salsuginis type strain (E9I37-1).</title>
        <authorList>
            <person name="Anderson I."/>
            <person name="Sikorski J."/>
            <person name="Zeytun A."/>
            <person name="Nolan M."/>
            <person name="Lapidus A."/>
            <person name="Lucas S."/>
            <person name="Hammon N."/>
            <person name="Deshpande S."/>
            <person name="Cheng J.F."/>
            <person name="Tapia R."/>
            <person name="Han C."/>
            <person name="Goodwin L."/>
            <person name="Pitluck S."/>
            <person name="Liolios K."/>
            <person name="Pagani I."/>
            <person name="Ivanova N."/>
            <person name="Huntemann M."/>
            <person name="Mavromatis K."/>
            <person name="Ovchinikova G."/>
            <person name="Pati A."/>
            <person name="Chen A."/>
            <person name="Palaniappan K."/>
            <person name="Land M."/>
            <person name="Hauser L."/>
            <person name="Brambilla E.M."/>
            <person name="Ngatchou-Djao O.D."/>
            <person name="Rohde M."/>
            <person name="Tindall B.J."/>
            <person name="Goker M."/>
            <person name="Detter J.C."/>
            <person name="Woyke T."/>
            <person name="Bristow J."/>
            <person name="Eisen J.A."/>
            <person name="Markowitz V."/>
            <person name="Hugenholtz P."/>
            <person name="Klenk H.P."/>
            <person name="Kyrpides N.C."/>
        </authorList>
    </citation>
    <scope>NUCLEOTIDE SEQUENCE [LARGE SCALE GENOMIC DNA]</scope>
    <source>
        <strain evidence="3">DSM 16511 / JCM 12458 / E9I37-1</strain>
    </source>
</reference>
<dbReference type="STRING" id="749222.Nitsa_0588"/>
<evidence type="ECO:0000313" key="2">
    <source>
        <dbReference type="EMBL" id="ADV45856.1"/>
    </source>
</evidence>
<gene>
    <name evidence="2" type="ordered locus">Nitsa_0588</name>
</gene>
<evidence type="ECO:0000256" key="1">
    <source>
        <dbReference type="SAM" id="SignalP"/>
    </source>
</evidence>
<organism evidence="2 3">
    <name type="scientific">Nitratifractor salsuginis (strain DSM 16511 / JCM 12458 / E9I37-1)</name>
    <dbReference type="NCBI Taxonomy" id="749222"/>
    <lineage>
        <taxon>Bacteria</taxon>
        <taxon>Pseudomonadati</taxon>
        <taxon>Campylobacterota</taxon>
        <taxon>Epsilonproteobacteria</taxon>
        <taxon>Campylobacterales</taxon>
        <taxon>Sulfurovaceae</taxon>
        <taxon>Nitratifractor</taxon>
    </lineage>
</organism>
<keyword evidence="3" id="KW-1185">Reference proteome</keyword>
<dbReference type="HOGENOM" id="CLU_2070635_0_0_7"/>
<dbReference type="KEGG" id="nsa:Nitsa_0588"/>
<sequence>MKQFLRTLALILFVGTASANAQNSAAVARDESSLSGQILHNYVHHRDTRAELTQLIELHRQLKAAHPRAEKANLVQYLELCIAKLRQTLQTPPTPQSIARVEELTRQIKEGSLYVASR</sequence>
<name>E6X153_NITSE</name>
<feature type="signal peptide" evidence="1">
    <location>
        <begin position="1"/>
        <end position="21"/>
    </location>
</feature>
<dbReference type="Proteomes" id="UP000008633">
    <property type="component" value="Chromosome"/>
</dbReference>
<dbReference type="EMBL" id="CP002452">
    <property type="protein sequence ID" value="ADV45856.1"/>
    <property type="molecule type" value="Genomic_DNA"/>
</dbReference>
<feature type="chain" id="PRO_5003215379" evidence="1">
    <location>
        <begin position="22"/>
        <end position="118"/>
    </location>
</feature>
<dbReference type="RefSeq" id="WP_013553552.1">
    <property type="nucleotide sequence ID" value="NC_014935.1"/>
</dbReference>
<proteinExistence type="predicted"/>
<evidence type="ECO:0000313" key="3">
    <source>
        <dbReference type="Proteomes" id="UP000008633"/>
    </source>
</evidence>
<reference evidence="3" key="2">
    <citation type="submission" date="2011-01" db="EMBL/GenBank/DDBJ databases">
        <title>The complete genome of Nitratifractor salsuginis DSM 16511.</title>
        <authorList>
            <consortium name="US DOE Joint Genome Institute (JGI-PGF)"/>
            <person name="Lucas S."/>
            <person name="Copeland A."/>
            <person name="Lapidus A."/>
            <person name="Bruce D."/>
            <person name="Goodwin L."/>
            <person name="Pitluck S."/>
            <person name="Kyrpides N."/>
            <person name="Mavromatis K."/>
            <person name="Ivanova N."/>
            <person name="Mikhailova N."/>
            <person name="Zeytun A."/>
            <person name="Detter J.C."/>
            <person name="Tapia R."/>
            <person name="Han C."/>
            <person name="Land M."/>
            <person name="Hauser L."/>
            <person name="Markowitz V."/>
            <person name="Cheng J.-F."/>
            <person name="Hugenholtz P."/>
            <person name="Woyke T."/>
            <person name="Wu D."/>
            <person name="Tindall B."/>
            <person name="Schuetze A."/>
            <person name="Brambilla E."/>
            <person name="Klenk H.-P."/>
            <person name="Eisen J.A."/>
        </authorList>
    </citation>
    <scope>NUCLEOTIDE SEQUENCE [LARGE SCALE GENOMIC DNA]</scope>
    <source>
        <strain evidence="3">DSM 16511 / JCM 12458 / E9I37-1</strain>
    </source>
</reference>
<keyword evidence="1" id="KW-0732">Signal</keyword>
<protein>
    <submittedName>
        <fullName evidence="2">Uncharacterized protein</fullName>
    </submittedName>
</protein>
<dbReference type="AlphaFoldDB" id="E6X153"/>